<dbReference type="RefSeq" id="WP_344273306.1">
    <property type="nucleotide sequence ID" value="NZ_BAAAHV010000011.1"/>
</dbReference>
<feature type="signal peptide" evidence="1">
    <location>
        <begin position="1"/>
        <end position="24"/>
    </location>
</feature>
<keyword evidence="1" id="KW-0732">Signal</keyword>
<evidence type="ECO:0000256" key="1">
    <source>
        <dbReference type="SAM" id="SignalP"/>
    </source>
</evidence>
<evidence type="ECO:0000313" key="2">
    <source>
        <dbReference type="EMBL" id="MFD2481625.1"/>
    </source>
</evidence>
<dbReference type="PROSITE" id="PS51257">
    <property type="entry name" value="PROKAR_LIPOPROTEIN"/>
    <property type="match status" value="1"/>
</dbReference>
<comment type="caution">
    <text evidence="2">The sequence shown here is derived from an EMBL/GenBank/DDBJ whole genome shotgun (WGS) entry which is preliminary data.</text>
</comment>
<proteinExistence type="predicted"/>
<sequence length="137" mass="14425">MLRAGALTAVTAGLLAAVPFVTGAAQGGTGCWSTAPVELANEGVWKYSDQVSWCAQDSKITSVEVTVTHQVLNRACRWVGLVAAYSEPAKDGTGRTVYSRGEFACQGTVGADGVNPWVTLTVEPDGTYTVDRSGIRW</sequence>
<evidence type="ECO:0000313" key="3">
    <source>
        <dbReference type="Proteomes" id="UP001597542"/>
    </source>
</evidence>
<organism evidence="2 3">
    <name type="scientific">Amycolatopsis albidoflavus</name>
    <dbReference type="NCBI Taxonomy" id="102226"/>
    <lineage>
        <taxon>Bacteria</taxon>
        <taxon>Bacillati</taxon>
        <taxon>Actinomycetota</taxon>
        <taxon>Actinomycetes</taxon>
        <taxon>Pseudonocardiales</taxon>
        <taxon>Pseudonocardiaceae</taxon>
        <taxon>Amycolatopsis</taxon>
    </lineage>
</organism>
<name>A0ABW5HXS1_9PSEU</name>
<evidence type="ECO:0008006" key="4">
    <source>
        <dbReference type="Google" id="ProtNLM"/>
    </source>
</evidence>
<protein>
    <recommendedName>
        <fullName evidence="4">Secreted protein</fullName>
    </recommendedName>
</protein>
<dbReference type="Proteomes" id="UP001597542">
    <property type="component" value="Unassembled WGS sequence"/>
</dbReference>
<keyword evidence="3" id="KW-1185">Reference proteome</keyword>
<dbReference type="EMBL" id="JBHUKQ010000010">
    <property type="protein sequence ID" value="MFD2481625.1"/>
    <property type="molecule type" value="Genomic_DNA"/>
</dbReference>
<feature type="chain" id="PRO_5046519491" description="Secreted protein" evidence="1">
    <location>
        <begin position="25"/>
        <end position="137"/>
    </location>
</feature>
<accession>A0ABW5HXS1</accession>
<reference evidence="3" key="1">
    <citation type="journal article" date="2019" name="Int. J. Syst. Evol. Microbiol.">
        <title>The Global Catalogue of Microorganisms (GCM) 10K type strain sequencing project: providing services to taxonomists for standard genome sequencing and annotation.</title>
        <authorList>
            <consortium name="The Broad Institute Genomics Platform"/>
            <consortium name="The Broad Institute Genome Sequencing Center for Infectious Disease"/>
            <person name="Wu L."/>
            <person name="Ma J."/>
        </authorList>
    </citation>
    <scope>NUCLEOTIDE SEQUENCE [LARGE SCALE GENOMIC DNA]</scope>
    <source>
        <strain evidence="3">CGMCC 4.7638</strain>
    </source>
</reference>
<gene>
    <name evidence="2" type="ORF">ACFSUT_15185</name>
</gene>